<dbReference type="STRING" id="1918946.VPAL9027_02615"/>
<evidence type="ECO:0000256" key="2">
    <source>
        <dbReference type="ARBA" id="ARBA00007543"/>
    </source>
</evidence>
<dbReference type="Pfam" id="PF02322">
    <property type="entry name" value="Cyt_bd_oxida_II"/>
    <property type="match status" value="1"/>
</dbReference>
<keyword evidence="4 7" id="KW-0812">Transmembrane</keyword>
<keyword evidence="9" id="KW-1185">Reference proteome</keyword>
<feature type="transmembrane region" description="Helical" evidence="7">
    <location>
        <begin position="253"/>
        <end position="275"/>
    </location>
</feature>
<dbReference type="PANTHER" id="PTHR43141:SF2">
    <property type="entry name" value="BLR3729 PROTEIN"/>
    <property type="match status" value="1"/>
</dbReference>
<keyword evidence="6 7" id="KW-0472">Membrane</keyword>
<feature type="transmembrane region" description="Helical" evidence="7">
    <location>
        <begin position="120"/>
        <end position="138"/>
    </location>
</feature>
<keyword evidence="3" id="KW-1003">Cell membrane</keyword>
<feature type="transmembrane region" description="Helical" evidence="7">
    <location>
        <begin position="6"/>
        <end position="23"/>
    </location>
</feature>
<proteinExistence type="inferred from homology"/>
<evidence type="ECO:0000313" key="9">
    <source>
        <dbReference type="Proteomes" id="UP000189475"/>
    </source>
</evidence>
<dbReference type="AlphaFoldDB" id="A0A1R4B6R9"/>
<organism evidence="8 9">
    <name type="scientific">Vibrio palustris</name>
    <dbReference type="NCBI Taxonomy" id="1918946"/>
    <lineage>
        <taxon>Bacteria</taxon>
        <taxon>Pseudomonadati</taxon>
        <taxon>Pseudomonadota</taxon>
        <taxon>Gammaproteobacteria</taxon>
        <taxon>Vibrionales</taxon>
        <taxon>Vibrionaceae</taxon>
        <taxon>Vibrio</taxon>
    </lineage>
</organism>
<dbReference type="GO" id="GO:0016682">
    <property type="term" value="F:oxidoreductase activity, acting on diphenols and related substances as donors, oxygen as acceptor"/>
    <property type="evidence" value="ECO:0007669"/>
    <property type="project" value="TreeGrafter"/>
</dbReference>
<gene>
    <name evidence="8" type="primary">cydB_2</name>
    <name evidence="8" type="ORF">VPAL9027_02615</name>
</gene>
<dbReference type="Proteomes" id="UP000189475">
    <property type="component" value="Unassembled WGS sequence"/>
</dbReference>
<dbReference type="GO" id="GO:0005886">
    <property type="term" value="C:plasma membrane"/>
    <property type="evidence" value="ECO:0007669"/>
    <property type="project" value="UniProtKB-SubCell"/>
</dbReference>
<dbReference type="GO" id="GO:0019646">
    <property type="term" value="P:aerobic electron transport chain"/>
    <property type="evidence" value="ECO:0007669"/>
    <property type="project" value="TreeGrafter"/>
</dbReference>
<dbReference type="OrthoDB" id="9776710at2"/>
<dbReference type="RefSeq" id="WP_077314971.1">
    <property type="nucleotide sequence ID" value="NZ_AP024888.1"/>
</dbReference>
<dbReference type="GO" id="GO:0009055">
    <property type="term" value="F:electron transfer activity"/>
    <property type="evidence" value="ECO:0007669"/>
    <property type="project" value="TreeGrafter"/>
</dbReference>
<dbReference type="EMBL" id="FUFT01000005">
    <property type="protein sequence ID" value="SJL84623.1"/>
    <property type="molecule type" value="Genomic_DNA"/>
</dbReference>
<accession>A0A1R4B6R9</accession>
<feature type="transmembrane region" description="Helical" evidence="7">
    <location>
        <begin position="183"/>
        <end position="202"/>
    </location>
</feature>
<comment type="subcellular location">
    <subcellularLocation>
        <location evidence="1">Cell membrane</location>
        <topology evidence="1">Multi-pass membrane protein</topology>
    </subcellularLocation>
</comment>
<evidence type="ECO:0000256" key="6">
    <source>
        <dbReference type="ARBA" id="ARBA00023136"/>
    </source>
</evidence>
<feature type="transmembrane region" description="Helical" evidence="7">
    <location>
        <begin position="82"/>
        <end position="99"/>
    </location>
</feature>
<dbReference type="PANTHER" id="PTHR43141">
    <property type="entry name" value="CYTOCHROME BD2 SUBUNIT II"/>
    <property type="match status" value="1"/>
</dbReference>
<keyword evidence="5 7" id="KW-1133">Transmembrane helix</keyword>
<protein>
    <submittedName>
        <fullName evidence="8">Cytochrome bd-I ubiquinol oxidase subunit 2</fullName>
        <ecNumber evidence="8">1.10.3.10</ecNumber>
    </submittedName>
</protein>
<feature type="transmembrane region" description="Helical" evidence="7">
    <location>
        <begin position="58"/>
        <end position="76"/>
    </location>
</feature>
<evidence type="ECO:0000256" key="1">
    <source>
        <dbReference type="ARBA" id="ARBA00004651"/>
    </source>
</evidence>
<sequence>MMAYLPEIYLILLGFTVFMYAMLDGYDLGVGMLLPANNEAQRDKMIASIGPFWDANETWLVLAVGILLIAFPTAHSQILTKLYLPTVLMLIGLIMRGVAFDFRAKARADYKNRWDTAFRFGSTLTALTQGYMIGRYVMGFSDTWSAYVFALLSAVCVMSAYIYIGGAWLILKTEGELQRRAVLWARIAGWLMALGIIAISVVNPIVNPMVAERWFQFPQFWLLMPIPVAVFVIIFVVERYLYKLDHSTHAGNVWPFVGVASIFALSFFGLGYSFFPDIIPGQLTAQAAASAPETLMITGIGVVIVMPMILAYTILVYRIFKGKASELSYK</sequence>
<reference evidence="8 9" key="1">
    <citation type="submission" date="2017-02" db="EMBL/GenBank/DDBJ databases">
        <authorList>
            <person name="Peterson S.W."/>
        </authorList>
    </citation>
    <scope>NUCLEOTIDE SEQUENCE [LARGE SCALE GENOMIC DNA]</scope>
    <source>
        <strain evidence="8 9">CECT 9027</strain>
    </source>
</reference>
<evidence type="ECO:0000256" key="5">
    <source>
        <dbReference type="ARBA" id="ARBA00022989"/>
    </source>
</evidence>
<comment type="similarity">
    <text evidence="2">Belongs to the cytochrome ubiquinol oxidase subunit 2 family.</text>
</comment>
<feature type="transmembrane region" description="Helical" evidence="7">
    <location>
        <begin position="222"/>
        <end position="241"/>
    </location>
</feature>
<dbReference type="GO" id="GO:0070069">
    <property type="term" value="C:cytochrome complex"/>
    <property type="evidence" value="ECO:0007669"/>
    <property type="project" value="TreeGrafter"/>
</dbReference>
<dbReference type="EC" id="1.10.3.10" evidence="8"/>
<dbReference type="InterPro" id="IPR003317">
    <property type="entry name" value="Cyt-d_oxidase_su2"/>
</dbReference>
<feature type="transmembrane region" description="Helical" evidence="7">
    <location>
        <begin position="295"/>
        <end position="320"/>
    </location>
</feature>
<name>A0A1R4B6R9_9VIBR</name>
<evidence type="ECO:0000256" key="7">
    <source>
        <dbReference type="SAM" id="Phobius"/>
    </source>
</evidence>
<evidence type="ECO:0000313" key="8">
    <source>
        <dbReference type="EMBL" id="SJL84623.1"/>
    </source>
</evidence>
<evidence type="ECO:0000256" key="4">
    <source>
        <dbReference type="ARBA" id="ARBA00022692"/>
    </source>
</evidence>
<keyword evidence="8" id="KW-0560">Oxidoreductase</keyword>
<feature type="transmembrane region" description="Helical" evidence="7">
    <location>
        <begin position="144"/>
        <end position="171"/>
    </location>
</feature>
<evidence type="ECO:0000256" key="3">
    <source>
        <dbReference type="ARBA" id="ARBA00022475"/>
    </source>
</evidence>